<evidence type="ECO:0000256" key="7">
    <source>
        <dbReference type="ARBA" id="ARBA00023242"/>
    </source>
</evidence>
<organism evidence="11 12">
    <name type="scientific">Panaeolus cyanescens</name>
    <dbReference type="NCBI Taxonomy" id="181874"/>
    <lineage>
        <taxon>Eukaryota</taxon>
        <taxon>Fungi</taxon>
        <taxon>Dikarya</taxon>
        <taxon>Basidiomycota</taxon>
        <taxon>Agaricomycotina</taxon>
        <taxon>Agaricomycetes</taxon>
        <taxon>Agaricomycetidae</taxon>
        <taxon>Agaricales</taxon>
        <taxon>Agaricineae</taxon>
        <taxon>Galeropsidaceae</taxon>
        <taxon>Panaeolus</taxon>
    </lineage>
</organism>
<dbReference type="PRINTS" id="PR00929">
    <property type="entry name" value="ATHOOK"/>
</dbReference>
<evidence type="ECO:0000256" key="4">
    <source>
        <dbReference type="ARBA" id="ARBA00022801"/>
    </source>
</evidence>
<keyword evidence="7 8" id="KW-0539">Nucleus</keyword>
<evidence type="ECO:0000256" key="6">
    <source>
        <dbReference type="ARBA" id="ARBA00023204"/>
    </source>
</evidence>
<dbReference type="InterPro" id="IPR017956">
    <property type="entry name" value="AT_hook_DNA-bd_motif"/>
</dbReference>
<feature type="compositionally biased region" description="Pro residues" evidence="9">
    <location>
        <begin position="363"/>
        <end position="382"/>
    </location>
</feature>
<dbReference type="SUPFAM" id="SSF82771">
    <property type="entry name" value="GIY-YIG endonuclease"/>
    <property type="match status" value="1"/>
</dbReference>
<comment type="caution">
    <text evidence="11">The sequence shown here is derived from an EMBL/GenBank/DDBJ whole genome shotgun (WGS) entry which is preliminary data.</text>
</comment>
<comment type="caution">
    <text evidence="8">Lacks conserved residue(s) required for the propagation of feature annotation.</text>
</comment>
<dbReference type="InterPro" id="IPR035901">
    <property type="entry name" value="GIY-YIG_endonuc_sf"/>
</dbReference>
<dbReference type="PANTHER" id="PTHR20208:SF10">
    <property type="entry name" value="STRUCTURE-SPECIFIC ENDONUCLEASE SUBUNIT SLX1"/>
    <property type="match status" value="1"/>
</dbReference>
<feature type="compositionally biased region" description="Low complexity" evidence="9">
    <location>
        <begin position="273"/>
        <end position="285"/>
    </location>
</feature>
<dbReference type="Proteomes" id="UP000284842">
    <property type="component" value="Unassembled WGS sequence"/>
</dbReference>
<feature type="compositionally biased region" description="Basic residues" evidence="9">
    <location>
        <begin position="352"/>
        <end position="362"/>
    </location>
</feature>
<dbReference type="GO" id="GO:0000724">
    <property type="term" value="P:double-strand break repair via homologous recombination"/>
    <property type="evidence" value="ECO:0007669"/>
    <property type="project" value="TreeGrafter"/>
</dbReference>
<evidence type="ECO:0000256" key="1">
    <source>
        <dbReference type="ARBA" id="ARBA00022722"/>
    </source>
</evidence>
<dbReference type="Gene3D" id="3.40.1440.10">
    <property type="entry name" value="GIY-YIG endonuclease"/>
    <property type="match status" value="1"/>
</dbReference>
<evidence type="ECO:0000259" key="10">
    <source>
        <dbReference type="PROSITE" id="PS50164"/>
    </source>
</evidence>
<dbReference type="Pfam" id="PF01541">
    <property type="entry name" value="GIY-YIG"/>
    <property type="match status" value="1"/>
</dbReference>
<dbReference type="OrthoDB" id="24645at2759"/>
<evidence type="ECO:0000256" key="2">
    <source>
        <dbReference type="ARBA" id="ARBA00022759"/>
    </source>
</evidence>
<dbReference type="GO" id="GO:0033557">
    <property type="term" value="C:Slx1-Slx4 complex"/>
    <property type="evidence" value="ECO:0007669"/>
    <property type="project" value="UniProtKB-UniRule"/>
</dbReference>
<dbReference type="InterPro" id="IPR050381">
    <property type="entry name" value="SLX1_endonuclease"/>
</dbReference>
<sequence length="634" mass="69104">MPARRAVSRPAIINHSFPPFYACYLLKSIQSPDSTSVYIGSTPSPPRRIRQHNGEITAGARKTASKRPWVMQMIVHGFPSRLSALQFEWAWQHPHRSRHLRDGDKNIFGNRAARILSKNILIVRNMIALHPFNTWPLHVKLFTEEAVKFWEASANKSLSLPPGFTCTIELEGVDGKSGNSGSGRKGPIDVTDGPIVISTLPYLELYCSFPPSLLVHCLPCTSNTWLGPEVYNTKRWPLRAKPSEHPDVDPDDLYVSDEDNLELLMLPEKTPSRIKSISSKRSASSDSEHESTKSRVRKSNKGRNVGGEPTLDDQSKSKKSKGKQRAVLSAEENASDSGSSLFLSDSDDKNAQIKRPRGRPRKSPSPPPATRIPVTSPVPPSPKSRVGRPKANSILNHLPPGAPAPAITPKRGPGRPPKAKVQSINSVQVSLNPQAEKQTSLASPISLKTNVCLPSIPNEVEVASPPIKRGRPKKQQTQVLPTSPIHKQSAKTDTPGNDVPLRTPESTKKKGKIKAIPSPAFDTSSGETFDFSGISDIDSEVGMELFKSPKRPRGTPSKAPVVTPMRKITTVATTQMQSPDIANAGCWMDLIHKSPTKTLDKALEGLTLGGSKPSPSRSNRKGPGPNDEVIELSD</sequence>
<gene>
    <name evidence="11" type="ORF">CVT24_004135</name>
</gene>
<reference evidence="11 12" key="1">
    <citation type="journal article" date="2018" name="Evol. Lett.">
        <title>Horizontal gene cluster transfer increased hallucinogenic mushroom diversity.</title>
        <authorList>
            <person name="Reynolds H.T."/>
            <person name="Vijayakumar V."/>
            <person name="Gluck-Thaler E."/>
            <person name="Korotkin H.B."/>
            <person name="Matheny P.B."/>
            <person name="Slot J.C."/>
        </authorList>
    </citation>
    <scope>NUCLEOTIDE SEQUENCE [LARGE SCALE GENOMIC DNA]</scope>
    <source>
        <strain evidence="11 12">2629</strain>
    </source>
</reference>
<feature type="compositionally biased region" description="Low complexity" evidence="9">
    <location>
        <begin position="335"/>
        <end position="344"/>
    </location>
</feature>
<comment type="similarity">
    <text evidence="8">Belongs to the SLX1 family.</text>
</comment>
<feature type="region of interest" description="Disordered" evidence="9">
    <location>
        <begin position="264"/>
        <end position="426"/>
    </location>
</feature>
<comment type="subunit">
    <text evidence="8">Forms a heterodimer with SLX4.</text>
</comment>
<evidence type="ECO:0000256" key="9">
    <source>
        <dbReference type="SAM" id="MobiDB-lite"/>
    </source>
</evidence>
<keyword evidence="4 8" id="KW-0378">Hydrolase</keyword>
<comment type="cofactor">
    <cofactor evidence="8">
        <name>a divalent metal cation</name>
        <dbReference type="ChEBI" id="CHEBI:60240"/>
    </cofactor>
</comment>
<accession>A0A409Y5Z4</accession>
<evidence type="ECO:0000313" key="12">
    <source>
        <dbReference type="Proteomes" id="UP000284842"/>
    </source>
</evidence>
<evidence type="ECO:0000313" key="11">
    <source>
        <dbReference type="EMBL" id="PPQ98457.1"/>
    </source>
</evidence>
<keyword evidence="3 8" id="KW-0227">DNA damage</keyword>
<protein>
    <recommendedName>
        <fullName evidence="10">GIY-YIG domain-containing protein</fullName>
    </recommendedName>
</protein>
<dbReference type="AlphaFoldDB" id="A0A409Y5Z4"/>
<dbReference type="STRING" id="181874.A0A409Y5Z4"/>
<evidence type="ECO:0000256" key="3">
    <source>
        <dbReference type="ARBA" id="ARBA00022763"/>
    </source>
</evidence>
<feature type="region of interest" description="Disordered" evidence="9">
    <location>
        <begin position="605"/>
        <end position="634"/>
    </location>
</feature>
<keyword evidence="1 8" id="KW-0540">Nuclease</keyword>
<proteinExistence type="inferred from homology"/>
<dbReference type="SMART" id="SM00384">
    <property type="entry name" value="AT_hook"/>
    <property type="match status" value="4"/>
</dbReference>
<dbReference type="CDD" id="cd10455">
    <property type="entry name" value="GIY-YIG_SLX1"/>
    <property type="match status" value="1"/>
</dbReference>
<name>A0A409Y5Z4_9AGAR</name>
<feature type="region of interest" description="Disordered" evidence="9">
    <location>
        <begin position="462"/>
        <end position="521"/>
    </location>
</feature>
<dbReference type="InterPro" id="IPR000305">
    <property type="entry name" value="GIY-YIG_endonuc"/>
</dbReference>
<keyword evidence="6 8" id="KW-0234">DNA repair</keyword>
<dbReference type="GO" id="GO:0003677">
    <property type="term" value="F:DNA binding"/>
    <property type="evidence" value="ECO:0007669"/>
    <property type="project" value="InterPro"/>
</dbReference>
<dbReference type="InParanoid" id="A0A409Y5Z4"/>
<keyword evidence="5 8" id="KW-0233">DNA recombination</keyword>
<evidence type="ECO:0000256" key="8">
    <source>
        <dbReference type="HAMAP-Rule" id="MF_03100"/>
    </source>
</evidence>
<dbReference type="HAMAP" id="MF_03100">
    <property type="entry name" value="Endonuc_su_Slx1"/>
    <property type="match status" value="1"/>
</dbReference>
<comment type="function">
    <text evidence="8">Catalytic subunit of the SLX1-SLX4 structure-specific endonuclease that resolves DNA secondary structures generated during DNA repair and recombination. Has endonuclease activity towards branched DNA substrates, introducing single-strand cuts in duplex DNA close to junctions with ss-DNA.</text>
</comment>
<dbReference type="FunFam" id="3.40.1440.10:FF:000006">
    <property type="entry name" value="Structure-specific endonuclease subunit SLX1"/>
    <property type="match status" value="1"/>
</dbReference>
<comment type="subcellular location">
    <subcellularLocation>
        <location evidence="8">Nucleus</location>
    </subcellularLocation>
</comment>
<evidence type="ECO:0000256" key="5">
    <source>
        <dbReference type="ARBA" id="ARBA00023172"/>
    </source>
</evidence>
<keyword evidence="12" id="KW-1185">Reference proteome</keyword>
<dbReference type="GO" id="GO:0017108">
    <property type="term" value="F:5'-flap endonuclease activity"/>
    <property type="evidence" value="ECO:0007669"/>
    <property type="project" value="InterPro"/>
</dbReference>
<dbReference type="GO" id="GO:0008821">
    <property type="term" value="F:crossover junction DNA endonuclease activity"/>
    <property type="evidence" value="ECO:0007669"/>
    <property type="project" value="TreeGrafter"/>
</dbReference>
<dbReference type="PROSITE" id="PS50164">
    <property type="entry name" value="GIY_YIG"/>
    <property type="match status" value="1"/>
</dbReference>
<keyword evidence="2 8" id="KW-0255">Endonuclease</keyword>
<feature type="domain" description="GIY-YIG" evidence="10">
    <location>
        <begin position="19"/>
        <end position="101"/>
    </location>
</feature>
<dbReference type="EMBL" id="NHTK01001383">
    <property type="protein sequence ID" value="PPQ98457.1"/>
    <property type="molecule type" value="Genomic_DNA"/>
</dbReference>
<dbReference type="PANTHER" id="PTHR20208">
    <property type="entry name" value="STRUCTURE-SPECIFIC ENDONUCLEASE SUBUNIT SLX1"/>
    <property type="match status" value="1"/>
</dbReference>
<dbReference type="InterPro" id="IPR027520">
    <property type="entry name" value="Slx1"/>
</dbReference>